<name>A0A1R0GX77_9FUNG</name>
<comment type="caution">
    <text evidence="1">The sequence shown here is derived from an EMBL/GenBank/DDBJ whole genome shotgun (WGS) entry which is preliminary data.</text>
</comment>
<protein>
    <submittedName>
        <fullName evidence="1">Uncharacterized protein</fullName>
    </submittedName>
</protein>
<evidence type="ECO:0000313" key="2">
    <source>
        <dbReference type="Proteomes" id="UP000187455"/>
    </source>
</evidence>
<dbReference type="Proteomes" id="UP000187455">
    <property type="component" value="Unassembled WGS sequence"/>
</dbReference>
<sequence length="319" mass="36205">MQKRQSYKAYEKLRSQIRLCLVESTPKILHLLSFFNNDLQVLFDSNVQDIIPSEFNNTQISIKDLKEGFEIWVFLVNYVSTLLKDSSDLITQEKLTLVSDNLETVNKKMENQSHKLSLALSKTNPIIALNSEKISVFSRSSKQFAAINRLSTLTNNINSKLLLLIDEMHSSSDGSDFSKNQITDSVMNLYLSIKDDVDILQDSYSQSIPTFQSQIVSHEPEPNCPPKFQDVFESTDFVGSIADCSVDYFDLDAPEQIYEATSAPSHISIKKSKLTREERIKNAKQKRDQAKPKDSLETGIDMINELKNVLAAKHSKKNL</sequence>
<accession>A0A1R0GX77</accession>
<organism evidence="1 2">
    <name type="scientific">Smittium mucronatum</name>
    <dbReference type="NCBI Taxonomy" id="133383"/>
    <lineage>
        <taxon>Eukaryota</taxon>
        <taxon>Fungi</taxon>
        <taxon>Fungi incertae sedis</taxon>
        <taxon>Zoopagomycota</taxon>
        <taxon>Kickxellomycotina</taxon>
        <taxon>Harpellomycetes</taxon>
        <taxon>Harpellales</taxon>
        <taxon>Legeriomycetaceae</taxon>
        <taxon>Smittium</taxon>
    </lineage>
</organism>
<dbReference type="AlphaFoldDB" id="A0A1R0GX77"/>
<dbReference type="EMBL" id="LSSL01002404">
    <property type="protein sequence ID" value="OLY81497.1"/>
    <property type="molecule type" value="Genomic_DNA"/>
</dbReference>
<keyword evidence="2" id="KW-1185">Reference proteome</keyword>
<evidence type="ECO:0000313" key="1">
    <source>
        <dbReference type="EMBL" id="OLY81497.1"/>
    </source>
</evidence>
<proteinExistence type="predicted"/>
<reference evidence="1 2" key="1">
    <citation type="journal article" date="2016" name="Mol. Biol. Evol.">
        <title>Genome-Wide Survey of Gut Fungi (Harpellales) Reveals the First Horizontally Transferred Ubiquitin Gene from a Mosquito Host.</title>
        <authorList>
            <person name="Wang Y."/>
            <person name="White M.M."/>
            <person name="Kvist S."/>
            <person name="Moncalvo J.M."/>
        </authorList>
    </citation>
    <scope>NUCLEOTIDE SEQUENCE [LARGE SCALE GENOMIC DNA]</scope>
    <source>
        <strain evidence="1 2">ALG-7-W6</strain>
    </source>
</reference>
<gene>
    <name evidence="1" type="ORF">AYI68_g4394</name>
</gene>